<gene>
    <name evidence="1" type="ORF">GV64_21615</name>
</gene>
<evidence type="ECO:0000313" key="2">
    <source>
        <dbReference type="Proteomes" id="UP000027997"/>
    </source>
</evidence>
<dbReference type="AlphaFoldDB" id="A0A081KFP5"/>
<protein>
    <recommendedName>
        <fullName evidence="3">Helix-turn-helix domain-containing protein</fullName>
    </recommendedName>
</protein>
<dbReference type="EMBL" id="JOJP01000001">
    <property type="protein sequence ID" value="KEI72971.1"/>
    <property type="molecule type" value="Genomic_DNA"/>
</dbReference>
<reference evidence="1 2" key="1">
    <citation type="submission" date="2014-06" db="EMBL/GenBank/DDBJ databases">
        <title>Whole Genome Sequences of Three Symbiotic Endozoicomonas Bacteria.</title>
        <authorList>
            <person name="Neave M.J."/>
            <person name="Apprill A."/>
            <person name="Voolstra C.R."/>
        </authorList>
    </citation>
    <scope>NUCLEOTIDE SEQUENCE [LARGE SCALE GENOMIC DNA]</scope>
    <source>
        <strain evidence="1 2">DSM 22380</strain>
    </source>
</reference>
<organism evidence="1 2">
    <name type="scientific">Endozoicomonas elysicola</name>
    <dbReference type="NCBI Taxonomy" id="305900"/>
    <lineage>
        <taxon>Bacteria</taxon>
        <taxon>Pseudomonadati</taxon>
        <taxon>Pseudomonadota</taxon>
        <taxon>Gammaproteobacteria</taxon>
        <taxon>Oceanospirillales</taxon>
        <taxon>Endozoicomonadaceae</taxon>
        <taxon>Endozoicomonas</taxon>
    </lineage>
</organism>
<evidence type="ECO:0000313" key="1">
    <source>
        <dbReference type="EMBL" id="KEI72971.1"/>
    </source>
</evidence>
<dbReference type="Proteomes" id="UP000027997">
    <property type="component" value="Unassembled WGS sequence"/>
</dbReference>
<keyword evidence="2" id="KW-1185">Reference proteome</keyword>
<comment type="caution">
    <text evidence="1">The sequence shown here is derived from an EMBL/GenBank/DDBJ whole genome shotgun (WGS) entry which is preliminary data.</text>
</comment>
<sequence length="128" mass="14945">MFEGRIHYFFVKSDADPWSIKQMCPVMPKRHIAKDGYIKPIEVAEMVNVDIKVVYFWMKKGFLKFDTCQLSGNKKAMRLVSESQLNNFLNKYYNDRTAGICYDIKDTKRMTLVSGKQLDGGLIDLYVR</sequence>
<accession>A0A081KFP5</accession>
<name>A0A081KFP5_9GAMM</name>
<dbReference type="STRING" id="305900.GV64_21615"/>
<proteinExistence type="predicted"/>
<evidence type="ECO:0008006" key="3">
    <source>
        <dbReference type="Google" id="ProtNLM"/>
    </source>
</evidence>